<proteinExistence type="predicted"/>
<dbReference type="OrthoDB" id="2993351at2759"/>
<comment type="caution">
    <text evidence="3">The sequence shown here is derived from an EMBL/GenBank/DDBJ whole genome shotgun (WGS) entry which is preliminary data.</text>
</comment>
<organism evidence="3 4">
    <name type="scientific">Fusarium zealandicum</name>
    <dbReference type="NCBI Taxonomy" id="1053134"/>
    <lineage>
        <taxon>Eukaryota</taxon>
        <taxon>Fungi</taxon>
        <taxon>Dikarya</taxon>
        <taxon>Ascomycota</taxon>
        <taxon>Pezizomycotina</taxon>
        <taxon>Sordariomycetes</taxon>
        <taxon>Hypocreomycetidae</taxon>
        <taxon>Hypocreales</taxon>
        <taxon>Nectriaceae</taxon>
        <taxon>Fusarium</taxon>
        <taxon>Fusarium staphyleae species complex</taxon>
    </lineage>
</organism>
<dbReference type="AlphaFoldDB" id="A0A8H4XFK0"/>
<feature type="domain" description="DUF3669" evidence="2">
    <location>
        <begin position="331"/>
        <end position="400"/>
    </location>
</feature>
<reference evidence="3" key="2">
    <citation type="submission" date="2020-05" db="EMBL/GenBank/DDBJ databases">
        <authorList>
            <person name="Kim H.-S."/>
            <person name="Proctor R.H."/>
            <person name="Brown D.W."/>
        </authorList>
    </citation>
    <scope>NUCLEOTIDE SEQUENCE</scope>
    <source>
        <strain evidence="3">NRRL 22465</strain>
    </source>
</reference>
<dbReference type="PANTHER" id="PTHR40780:SF2">
    <property type="entry name" value="DUF3669 DOMAIN-CONTAINING PROTEIN"/>
    <property type="match status" value="1"/>
</dbReference>
<evidence type="ECO:0000313" key="4">
    <source>
        <dbReference type="Proteomes" id="UP000635477"/>
    </source>
</evidence>
<dbReference type="Proteomes" id="UP000635477">
    <property type="component" value="Unassembled WGS sequence"/>
</dbReference>
<dbReference type="InterPro" id="IPR022137">
    <property type="entry name" value="Znf_prot_DUF3669"/>
</dbReference>
<evidence type="ECO:0000259" key="2">
    <source>
        <dbReference type="Pfam" id="PF12417"/>
    </source>
</evidence>
<dbReference type="EMBL" id="JABEYC010000862">
    <property type="protein sequence ID" value="KAF4973337.1"/>
    <property type="molecule type" value="Genomic_DNA"/>
</dbReference>
<feature type="region of interest" description="Disordered" evidence="1">
    <location>
        <begin position="1"/>
        <end position="23"/>
    </location>
</feature>
<dbReference type="Pfam" id="PF12417">
    <property type="entry name" value="DUF3669"/>
    <property type="match status" value="1"/>
</dbReference>
<accession>A0A8H4XFK0</accession>
<gene>
    <name evidence="3" type="ORF">FZEAL_9353</name>
</gene>
<keyword evidence="4" id="KW-1185">Reference proteome</keyword>
<name>A0A8H4XFK0_9HYPO</name>
<evidence type="ECO:0000256" key="1">
    <source>
        <dbReference type="SAM" id="MobiDB-lite"/>
    </source>
</evidence>
<dbReference type="PANTHER" id="PTHR40780">
    <property type="entry name" value="DUF3669 DOMAIN-CONTAINING PROTEIN"/>
    <property type="match status" value="1"/>
</dbReference>
<protein>
    <recommendedName>
        <fullName evidence="2">DUF3669 domain-containing protein</fullName>
    </recommendedName>
</protein>
<reference evidence="3" key="1">
    <citation type="journal article" date="2020" name="BMC Genomics">
        <title>Correction to: Identification and distribution of gene clusters required for synthesis of sphingolipid metabolism inhibitors in diverse species of the filamentous fungus Fusarium.</title>
        <authorList>
            <person name="Kim H.S."/>
            <person name="Lohmar J.M."/>
            <person name="Busman M."/>
            <person name="Brown D.W."/>
            <person name="Naumann T.A."/>
            <person name="Divon H.H."/>
            <person name="Lysoe E."/>
            <person name="Uhlig S."/>
            <person name="Proctor R.H."/>
        </authorList>
    </citation>
    <scope>NUCLEOTIDE SEQUENCE</scope>
    <source>
        <strain evidence="3">NRRL 22465</strain>
    </source>
</reference>
<evidence type="ECO:0000313" key="3">
    <source>
        <dbReference type="EMBL" id="KAF4973337.1"/>
    </source>
</evidence>
<sequence length="437" mass="49646">MASNEGESLRDEFSSDQSEACMQATNRLSEALDDERDGLAKQQARITEETEYDVLTRMLSIDPVTIGAPPTSVNQDEATRVQNIESRKTGYRKIGFGQCGLVFERPGQGFVVKVARPAFVEALLNDYQVHLAIYSAFSAQSQANAAAPESRVPQVFQHVTKGHTWWEQNKPLFLADHGDFPLPSSALTTEHIFPLPKIVRKHLIDRYCPREIQDEVGNNPVNRDCLARVYLGRRRPRDQPLSRNFTLRNFNLCLDQMVELELDVSKFAVAMAEALAIVHWAARVDGYDMEFVLGSEVEIEPPHVTAGQTAQPQTGRTSTDLVNLKKRAIRMWVLDFNLCSKWAEEIGRTHPDALIEQLVMAFFENDPYYPLPLMEAEMDKQLWSTFRVEYLRTAKAILAGKDARLQTLPNKFIEACIEREREKPKKGLGHGHRDYKD</sequence>